<dbReference type="Proteomes" id="UP000719500">
    <property type="component" value="Unassembled WGS sequence"/>
</dbReference>
<organism evidence="2 3">
    <name type="scientific">Oscillibacter valericigenes</name>
    <dbReference type="NCBI Taxonomy" id="351091"/>
    <lineage>
        <taxon>Bacteria</taxon>
        <taxon>Bacillati</taxon>
        <taxon>Bacillota</taxon>
        <taxon>Clostridia</taxon>
        <taxon>Eubacteriales</taxon>
        <taxon>Oscillospiraceae</taxon>
        <taxon>Oscillibacter</taxon>
    </lineage>
</organism>
<evidence type="ECO:0008006" key="4">
    <source>
        <dbReference type="Google" id="ProtNLM"/>
    </source>
</evidence>
<evidence type="ECO:0000313" key="3">
    <source>
        <dbReference type="Proteomes" id="UP000719500"/>
    </source>
</evidence>
<comment type="caution">
    <text evidence="2">The sequence shown here is derived from an EMBL/GenBank/DDBJ whole genome shotgun (WGS) entry which is preliminary data.</text>
</comment>
<reference evidence="2 3" key="1">
    <citation type="journal article" date="2021" name="Sci. Rep.">
        <title>The distribution of antibiotic resistance genes in chicken gut microbiota commensals.</title>
        <authorList>
            <person name="Juricova H."/>
            <person name="Matiasovicova J."/>
            <person name="Kubasova T."/>
            <person name="Cejkova D."/>
            <person name="Rychlik I."/>
        </authorList>
    </citation>
    <scope>NUCLEOTIDE SEQUENCE [LARGE SCALE GENOMIC DNA]</scope>
    <source>
        <strain evidence="2 3">An411</strain>
    </source>
</reference>
<dbReference type="EMBL" id="JACSNX010000002">
    <property type="protein sequence ID" value="MBM6850311.1"/>
    <property type="molecule type" value="Genomic_DNA"/>
</dbReference>
<evidence type="ECO:0000313" key="2">
    <source>
        <dbReference type="EMBL" id="MBM6850311.1"/>
    </source>
</evidence>
<proteinExistence type="predicted"/>
<keyword evidence="1" id="KW-0812">Transmembrane</keyword>
<sequence length="78" mass="8637">MDYQKSYVLMWVGIIAGFILAAVGGALAIKWLAAMGALILLAGILQTFLFFRCPHCGKLWDTRGGVPHYCPECGEYIW</sequence>
<dbReference type="RefSeq" id="WP_204802189.1">
    <property type="nucleotide sequence ID" value="NZ_JACSNX010000002.1"/>
</dbReference>
<evidence type="ECO:0000256" key="1">
    <source>
        <dbReference type="SAM" id="Phobius"/>
    </source>
</evidence>
<accession>A0ABS2FTA3</accession>
<gene>
    <name evidence="2" type="ORF">H9X91_02510</name>
</gene>
<keyword evidence="3" id="KW-1185">Reference proteome</keyword>
<name>A0ABS2FTA3_9FIRM</name>
<keyword evidence="1" id="KW-0472">Membrane</keyword>
<feature type="transmembrane region" description="Helical" evidence="1">
    <location>
        <begin position="7"/>
        <end position="25"/>
    </location>
</feature>
<feature type="transmembrane region" description="Helical" evidence="1">
    <location>
        <begin position="31"/>
        <end position="51"/>
    </location>
</feature>
<protein>
    <recommendedName>
        <fullName evidence="4">Zinc ribbon domain-containing protein</fullName>
    </recommendedName>
</protein>
<keyword evidence="1" id="KW-1133">Transmembrane helix</keyword>